<keyword evidence="4 8" id="KW-0812">Transmembrane</keyword>
<comment type="similarity">
    <text evidence="2">Belongs to the VirD4/TraG family.</text>
</comment>
<feature type="transmembrane region" description="Helical" evidence="8">
    <location>
        <begin position="70"/>
        <end position="96"/>
    </location>
</feature>
<evidence type="ECO:0000256" key="5">
    <source>
        <dbReference type="ARBA" id="ARBA00022989"/>
    </source>
</evidence>
<feature type="transmembrane region" description="Helical" evidence="8">
    <location>
        <begin position="20"/>
        <end position="38"/>
    </location>
</feature>
<comment type="subcellular location">
    <subcellularLocation>
        <location evidence="1">Cell membrane</location>
        <topology evidence="1">Multi-pass membrane protein</topology>
    </subcellularLocation>
</comment>
<dbReference type="Gene3D" id="3.40.50.300">
    <property type="entry name" value="P-loop containing nucleotide triphosphate hydrolases"/>
    <property type="match status" value="1"/>
</dbReference>
<dbReference type="InterPro" id="IPR032689">
    <property type="entry name" value="TraG-D_C"/>
</dbReference>
<dbReference type="GO" id="GO:0005886">
    <property type="term" value="C:plasma membrane"/>
    <property type="evidence" value="ECO:0007669"/>
    <property type="project" value="UniProtKB-SubCell"/>
</dbReference>
<dbReference type="InterPro" id="IPR051539">
    <property type="entry name" value="T4SS-coupling_protein"/>
</dbReference>
<evidence type="ECO:0000256" key="2">
    <source>
        <dbReference type="ARBA" id="ARBA00008806"/>
    </source>
</evidence>
<dbReference type="PANTHER" id="PTHR37937:SF1">
    <property type="entry name" value="CONJUGATIVE TRANSFER: DNA TRANSPORT"/>
    <property type="match status" value="1"/>
</dbReference>
<dbReference type="SUPFAM" id="SSF52540">
    <property type="entry name" value="P-loop containing nucleoside triphosphate hydrolases"/>
    <property type="match status" value="1"/>
</dbReference>
<keyword evidence="3" id="KW-1003">Cell membrane</keyword>
<evidence type="ECO:0000256" key="3">
    <source>
        <dbReference type="ARBA" id="ARBA00022475"/>
    </source>
</evidence>
<protein>
    <recommendedName>
        <fullName evidence="9">TraD/TraG TraM recognition site domain-containing protein</fullName>
    </recommendedName>
</protein>
<dbReference type="RefSeq" id="WP_116284734.1">
    <property type="nucleotide sequence ID" value="NZ_NBXA01000050.1"/>
</dbReference>
<evidence type="ECO:0000256" key="8">
    <source>
        <dbReference type="SAM" id="Phobius"/>
    </source>
</evidence>
<feature type="compositionally biased region" description="Low complexity" evidence="7">
    <location>
        <begin position="584"/>
        <end position="598"/>
    </location>
</feature>
<organism evidence="10 11">
    <name type="scientific">Subtercola boreus</name>
    <dbReference type="NCBI Taxonomy" id="120213"/>
    <lineage>
        <taxon>Bacteria</taxon>
        <taxon>Bacillati</taxon>
        <taxon>Actinomycetota</taxon>
        <taxon>Actinomycetes</taxon>
        <taxon>Micrococcales</taxon>
        <taxon>Microbacteriaceae</taxon>
        <taxon>Subtercola</taxon>
    </lineage>
</organism>
<feature type="domain" description="TraD/TraG TraM recognition site" evidence="9">
    <location>
        <begin position="417"/>
        <end position="534"/>
    </location>
</feature>
<evidence type="ECO:0000259" key="9">
    <source>
        <dbReference type="Pfam" id="PF12696"/>
    </source>
</evidence>
<evidence type="ECO:0000256" key="7">
    <source>
        <dbReference type="SAM" id="MobiDB-lite"/>
    </source>
</evidence>
<evidence type="ECO:0000313" key="10">
    <source>
        <dbReference type="EMBL" id="RFA06761.1"/>
    </source>
</evidence>
<keyword evidence="6 8" id="KW-0472">Membrane</keyword>
<feature type="compositionally biased region" description="Polar residues" evidence="7">
    <location>
        <begin position="574"/>
        <end position="583"/>
    </location>
</feature>
<dbReference type="EMBL" id="NBXA01000050">
    <property type="protein sequence ID" value="RFA06761.1"/>
    <property type="molecule type" value="Genomic_DNA"/>
</dbReference>
<dbReference type="Pfam" id="PF02534">
    <property type="entry name" value="T4SS-DNA_transf"/>
    <property type="match status" value="1"/>
</dbReference>
<proteinExistence type="inferred from homology"/>
<dbReference type="Pfam" id="PF12696">
    <property type="entry name" value="TraG-D_C"/>
    <property type="match status" value="1"/>
</dbReference>
<evidence type="ECO:0000256" key="6">
    <source>
        <dbReference type="ARBA" id="ARBA00023136"/>
    </source>
</evidence>
<comment type="caution">
    <text evidence="10">The sequence shown here is derived from an EMBL/GenBank/DDBJ whole genome shotgun (WGS) entry which is preliminary data.</text>
</comment>
<evidence type="ECO:0000256" key="1">
    <source>
        <dbReference type="ARBA" id="ARBA00004651"/>
    </source>
</evidence>
<dbReference type="InterPro" id="IPR027417">
    <property type="entry name" value="P-loop_NTPase"/>
</dbReference>
<gene>
    <name evidence="10" type="ORF">B7R21_18460</name>
</gene>
<name>A0A3E0VAL7_9MICO</name>
<dbReference type="Proteomes" id="UP000256709">
    <property type="component" value="Unassembled WGS sequence"/>
</dbReference>
<dbReference type="PANTHER" id="PTHR37937">
    <property type="entry name" value="CONJUGATIVE TRANSFER: DNA TRANSPORT"/>
    <property type="match status" value="1"/>
</dbReference>
<feature type="region of interest" description="Disordered" evidence="7">
    <location>
        <begin position="574"/>
        <end position="616"/>
    </location>
</feature>
<keyword evidence="5 8" id="KW-1133">Transmembrane helix</keyword>
<reference evidence="10 11" key="1">
    <citation type="submission" date="2017-04" db="EMBL/GenBank/DDBJ databases">
        <title>Comparative genome analysis of Subtercola boreus.</title>
        <authorList>
            <person name="Cho Y.-J."/>
            <person name="Cho A."/>
            <person name="Kim O.-S."/>
            <person name="Lee J.-I."/>
        </authorList>
    </citation>
    <scope>NUCLEOTIDE SEQUENCE [LARGE SCALE GENOMIC DNA]</scope>
    <source>
        <strain evidence="10 11">P27444</strain>
    </source>
</reference>
<evidence type="ECO:0000256" key="4">
    <source>
        <dbReference type="ARBA" id="ARBA00022692"/>
    </source>
</evidence>
<dbReference type="InterPro" id="IPR003688">
    <property type="entry name" value="TraG/VirD4"/>
</dbReference>
<evidence type="ECO:0000313" key="11">
    <source>
        <dbReference type="Proteomes" id="UP000256709"/>
    </source>
</evidence>
<sequence>MGTMNNRRKEPGKAGNGMGVAWLAGGVLIVALSIYGAVRVGSQVDGVNAGMSTDPSEFFSVVLDVFRGNLVWPATATLIVSGIGALLAFFTVLVLLSKTAGKKHRTQVDWAARHMATAPELSQMRGKEAKQKAERLGVADSFGIPVGALLAGGQKLFCSFEDMTLLLAGPRVGKSTSFVIPAIINAPGAVVTTSNKRDVLDATRGIRKDAGGRVWVFDPQQVAGEPASWWWNPLSYVTDDTKAAKLAQHFASGSSEVGARADSHFEPSGRELLAGFLLAAAIDGRPITDVYEWTTKPGDETAGDILMASEYALMAKSVQGATRLEHRERGSVYSTARRMASCLKDSTTLRWVNTTGPADKRPQFDPALFVPSTGTLYSLSKEGAGSAGPLVLALTAATVEAAEELAATSPGGRLQTPMLGVLDEAANVCRWRDLPDLYSHYGSRGIPIMSVFQSWSQGVGVFGKEGMLKLWSAANIKLYAGGIAEPEFLGMVSDLIGSYDRETTSASMNKGVRSTTSALKREKILDIAELATLPTPKKGRRTGRAIMMSSGARAAMLRTVPWFDGPKPLVEKINTSIKDQQNGAPAPAQSAPAAEATPVPALSTAGTTTADDEEQS</sequence>
<dbReference type="CDD" id="cd01127">
    <property type="entry name" value="TrwB_TraG_TraD_VirD4"/>
    <property type="match status" value="1"/>
</dbReference>
<dbReference type="AlphaFoldDB" id="A0A3E0VAL7"/>
<accession>A0A3E0VAL7</accession>
<dbReference type="OrthoDB" id="226701at2"/>